<dbReference type="KEGG" id="sus:Acid_3886"/>
<dbReference type="HOGENOM" id="CLU_106355_1_0_0"/>
<sequence length="141" mass="14891">MKRTANAHWRGDLKTGKGDISTASGVLTSTPYSFQTRFEEGKGTNPEELLAAAHAGCFTMALSAQLAGAGLTAESLQTECTISLEKLPDGFAITESHLDLKAKVPGASQEAFATAVHNAETGCPVSKLYKTKITVAYKLEN</sequence>
<accession>Q01ZR1</accession>
<dbReference type="InterPro" id="IPR003718">
    <property type="entry name" value="OsmC/Ohr_fam"/>
</dbReference>
<dbReference type="SUPFAM" id="SSF82784">
    <property type="entry name" value="OsmC-like"/>
    <property type="match status" value="1"/>
</dbReference>
<dbReference type="STRING" id="234267.Acid_3886"/>
<proteinExistence type="predicted"/>
<protein>
    <submittedName>
        <fullName evidence="2">OsmC family protein</fullName>
    </submittedName>
</protein>
<organism evidence="2">
    <name type="scientific">Solibacter usitatus (strain Ellin6076)</name>
    <dbReference type="NCBI Taxonomy" id="234267"/>
    <lineage>
        <taxon>Bacteria</taxon>
        <taxon>Pseudomonadati</taxon>
        <taxon>Acidobacteriota</taxon>
        <taxon>Terriglobia</taxon>
        <taxon>Bryobacterales</taxon>
        <taxon>Solibacteraceae</taxon>
        <taxon>Candidatus Solibacter</taxon>
    </lineage>
</organism>
<dbReference type="OrthoDB" id="9797508at2"/>
<gene>
    <name evidence="2" type="ordered locus">Acid_3886</name>
</gene>
<dbReference type="InterPro" id="IPR019904">
    <property type="entry name" value="Peroxiredoxin_OsmC"/>
</dbReference>
<dbReference type="InParanoid" id="Q01ZR1"/>
<feature type="region of interest" description="Disordered" evidence="1">
    <location>
        <begin position="1"/>
        <end position="22"/>
    </location>
</feature>
<dbReference type="InterPro" id="IPR052707">
    <property type="entry name" value="OsmC_Ohr_Peroxiredoxin"/>
</dbReference>
<dbReference type="FunCoup" id="Q01ZR1">
    <property type="interactions" value="166"/>
</dbReference>
<dbReference type="Gene3D" id="3.30.300.20">
    <property type="match status" value="1"/>
</dbReference>
<dbReference type="NCBIfam" id="TIGR03562">
    <property type="entry name" value="osmo_induc_OsmC"/>
    <property type="match status" value="1"/>
</dbReference>
<dbReference type="EMBL" id="CP000473">
    <property type="protein sequence ID" value="ABJ84854.1"/>
    <property type="molecule type" value="Genomic_DNA"/>
</dbReference>
<dbReference type="PANTHER" id="PTHR42830:SF1">
    <property type="entry name" value="OSMOTICALLY INDUCIBLE FAMILY PROTEIN"/>
    <property type="match status" value="1"/>
</dbReference>
<dbReference type="GO" id="GO:0006979">
    <property type="term" value="P:response to oxidative stress"/>
    <property type="evidence" value="ECO:0007669"/>
    <property type="project" value="InterPro"/>
</dbReference>
<dbReference type="PANTHER" id="PTHR42830">
    <property type="entry name" value="OSMOTICALLY INDUCIBLE FAMILY PROTEIN"/>
    <property type="match status" value="1"/>
</dbReference>
<dbReference type="InterPro" id="IPR036102">
    <property type="entry name" value="OsmC/Ohrsf"/>
</dbReference>
<dbReference type="GO" id="GO:0004601">
    <property type="term" value="F:peroxidase activity"/>
    <property type="evidence" value="ECO:0007669"/>
    <property type="project" value="InterPro"/>
</dbReference>
<dbReference type="AlphaFoldDB" id="Q01ZR1"/>
<dbReference type="Pfam" id="PF02566">
    <property type="entry name" value="OsmC"/>
    <property type="match status" value="1"/>
</dbReference>
<reference evidence="2" key="1">
    <citation type="submission" date="2006-10" db="EMBL/GenBank/DDBJ databases">
        <title>Complete sequence of Solibacter usitatus Ellin6076.</title>
        <authorList>
            <consortium name="US DOE Joint Genome Institute"/>
            <person name="Copeland A."/>
            <person name="Lucas S."/>
            <person name="Lapidus A."/>
            <person name="Barry K."/>
            <person name="Detter J.C."/>
            <person name="Glavina del Rio T."/>
            <person name="Hammon N."/>
            <person name="Israni S."/>
            <person name="Dalin E."/>
            <person name="Tice H."/>
            <person name="Pitluck S."/>
            <person name="Thompson L.S."/>
            <person name="Brettin T."/>
            <person name="Bruce D."/>
            <person name="Han C."/>
            <person name="Tapia R."/>
            <person name="Gilna P."/>
            <person name="Schmutz J."/>
            <person name="Larimer F."/>
            <person name="Land M."/>
            <person name="Hauser L."/>
            <person name="Kyrpides N."/>
            <person name="Mikhailova N."/>
            <person name="Janssen P.H."/>
            <person name="Kuske C.R."/>
            <person name="Richardson P."/>
        </authorList>
    </citation>
    <scope>NUCLEOTIDE SEQUENCE</scope>
    <source>
        <strain evidence="2">Ellin6076</strain>
    </source>
</reference>
<name>Q01ZR1_SOLUE</name>
<evidence type="ECO:0000313" key="2">
    <source>
        <dbReference type="EMBL" id="ABJ84854.1"/>
    </source>
</evidence>
<evidence type="ECO:0000256" key="1">
    <source>
        <dbReference type="SAM" id="MobiDB-lite"/>
    </source>
</evidence>
<dbReference type="InterPro" id="IPR015946">
    <property type="entry name" value="KH_dom-like_a/b"/>
</dbReference>
<dbReference type="eggNOG" id="COG1764">
    <property type="taxonomic scope" value="Bacteria"/>
</dbReference>